<dbReference type="Proteomes" id="UP001250181">
    <property type="component" value="Unassembled WGS sequence"/>
</dbReference>
<feature type="region of interest" description="Disordered" evidence="1">
    <location>
        <begin position="1"/>
        <end position="22"/>
    </location>
</feature>
<evidence type="ECO:0000256" key="1">
    <source>
        <dbReference type="SAM" id="MobiDB-lite"/>
    </source>
</evidence>
<comment type="caution">
    <text evidence="2">The sequence shown here is derived from an EMBL/GenBank/DDBJ whole genome shotgun (WGS) entry which is preliminary data.</text>
</comment>
<evidence type="ECO:0000313" key="2">
    <source>
        <dbReference type="EMBL" id="MDT9680990.1"/>
    </source>
</evidence>
<evidence type="ECO:0000313" key="3">
    <source>
        <dbReference type="Proteomes" id="UP001250181"/>
    </source>
</evidence>
<sequence>MKTYGSTSTHGWTPTEPSNRVPYRLRCDRQGARLHRSVLSTAVGRKTAGPHARHADFLRT</sequence>
<accession>A0ABU3QDZ3</accession>
<organism evidence="2 3">
    <name type="scientific">Streptomyces tamarix</name>
    <dbReference type="NCBI Taxonomy" id="3078565"/>
    <lineage>
        <taxon>Bacteria</taxon>
        <taxon>Bacillati</taxon>
        <taxon>Actinomycetota</taxon>
        <taxon>Actinomycetes</taxon>
        <taxon>Kitasatosporales</taxon>
        <taxon>Streptomycetaceae</taxon>
        <taxon>Streptomyces</taxon>
    </lineage>
</organism>
<dbReference type="RefSeq" id="WP_315875986.1">
    <property type="nucleotide sequence ID" value="NZ_JAWCTQ010000002.1"/>
</dbReference>
<gene>
    <name evidence="2" type="ORF">RND61_02645</name>
</gene>
<protein>
    <submittedName>
        <fullName evidence="2">Uncharacterized protein</fullName>
    </submittedName>
</protein>
<proteinExistence type="predicted"/>
<reference evidence="2 3" key="1">
    <citation type="submission" date="2023-09" db="EMBL/GenBank/DDBJ databases">
        <title>Streptomyces sp. nov.: A antagonism against Alternaria gaisen Producing Streptochlin, Isolated from Tamarix root soil.</title>
        <authorList>
            <person name="Chen Y."/>
        </authorList>
    </citation>
    <scope>NUCLEOTIDE SEQUENCE [LARGE SCALE GENOMIC DNA]</scope>
    <source>
        <strain evidence="2 3">TRM76323</strain>
    </source>
</reference>
<feature type="compositionally biased region" description="Polar residues" evidence="1">
    <location>
        <begin position="1"/>
        <end position="18"/>
    </location>
</feature>
<keyword evidence="3" id="KW-1185">Reference proteome</keyword>
<dbReference type="EMBL" id="JAWCTQ010000002">
    <property type="protein sequence ID" value="MDT9680990.1"/>
    <property type="molecule type" value="Genomic_DNA"/>
</dbReference>
<name>A0ABU3QDZ3_9ACTN</name>